<dbReference type="InterPro" id="IPR009292">
    <property type="entry name" value="RRP36"/>
</dbReference>
<dbReference type="OrthoDB" id="448446at2759"/>
<dbReference type="GO" id="GO:0000462">
    <property type="term" value="P:maturation of SSU-rRNA from tricistronic rRNA transcript (SSU-rRNA, 5.8S rRNA, LSU-rRNA)"/>
    <property type="evidence" value="ECO:0007669"/>
    <property type="project" value="TreeGrafter"/>
</dbReference>
<name>S3D885_OPHP1</name>
<feature type="compositionally biased region" description="Basic residues" evidence="11">
    <location>
        <begin position="152"/>
        <end position="161"/>
    </location>
</feature>
<evidence type="ECO:0000256" key="5">
    <source>
        <dbReference type="ARBA" id="ARBA00022552"/>
    </source>
</evidence>
<accession>S3D885</accession>
<feature type="region of interest" description="Disordered" evidence="11">
    <location>
        <begin position="255"/>
        <end position="336"/>
    </location>
</feature>
<dbReference type="Proteomes" id="UP000016923">
    <property type="component" value="Unassembled WGS sequence"/>
</dbReference>
<evidence type="ECO:0000256" key="2">
    <source>
        <dbReference type="ARBA" id="ARBA00009418"/>
    </source>
</evidence>
<dbReference type="STRING" id="1262450.S3D885"/>
<evidence type="ECO:0000313" key="12">
    <source>
        <dbReference type="EMBL" id="EPE09650.1"/>
    </source>
</evidence>
<evidence type="ECO:0000256" key="9">
    <source>
        <dbReference type="ARBA" id="ARBA00025053"/>
    </source>
</evidence>
<evidence type="ECO:0000256" key="1">
    <source>
        <dbReference type="ARBA" id="ARBA00004604"/>
    </source>
</evidence>
<comment type="subcellular location">
    <subcellularLocation>
        <location evidence="1 10">Nucleus</location>
        <location evidence="1 10">Nucleolus</location>
    </subcellularLocation>
</comment>
<evidence type="ECO:0000256" key="10">
    <source>
        <dbReference type="RuleBase" id="RU368027"/>
    </source>
</evidence>
<sequence>MDSRKRKISGSAKPERNVRAKPTKLIQDEDSDEYDNDLSSKRGGRKLNAPVPESESEEDDEDEEEEEEDEDEEDDDEDDEDGEEQEASPEPAPPSPVADLTFGQMLKKQQKSGKDSKGKATSKSTTKGNVVDEDDKFAAKEGRFDRFEGRRPKPPARAHKHAPTEVSSRFAVKRGRDWTSGDATIAGVTVKSSEARSRDPRFFLASMATEPPSREDELRAQRNYAFLDEYRDAEMGQMRDEMKKAERLAKAERKRFNLQQKALRRAGRGGGGGEDDPTNTAKGEEAEKQVADIKQKLMSMEARKRDRESKAKAQSVMDEHRKRERELIKQGKNPYFLKKSEQKKRLLVNQFADMSDQQVEKAIEKRRKKAASREKKEMPMFRRGA</sequence>
<dbReference type="PANTHER" id="PTHR21738">
    <property type="entry name" value="RIBOSOMAL RNA PROCESSING PROTEIN 36 HOMOLOG"/>
    <property type="match status" value="1"/>
</dbReference>
<keyword evidence="6" id="KW-0175">Coiled coil</keyword>
<dbReference type="HOGENOM" id="CLU_048802_0_0_1"/>
<keyword evidence="7 10" id="KW-0539">Nucleus</keyword>
<reference evidence="12 13" key="1">
    <citation type="journal article" date="2013" name="BMC Genomics">
        <title>The genome and transcriptome of the pine saprophyte Ophiostoma piceae, and a comparison with the bark beetle-associated pine pathogen Grosmannia clavigera.</title>
        <authorList>
            <person name="Haridas S."/>
            <person name="Wang Y."/>
            <person name="Lim L."/>
            <person name="Massoumi Alamouti S."/>
            <person name="Jackman S."/>
            <person name="Docking R."/>
            <person name="Robertson G."/>
            <person name="Birol I."/>
            <person name="Bohlmann J."/>
            <person name="Breuil C."/>
        </authorList>
    </citation>
    <scope>NUCLEOTIDE SEQUENCE [LARGE SCALE GENOMIC DNA]</scope>
    <source>
        <strain evidence="12 13">UAMH 11346</strain>
    </source>
</reference>
<evidence type="ECO:0000256" key="7">
    <source>
        <dbReference type="ARBA" id="ARBA00023242"/>
    </source>
</evidence>
<gene>
    <name evidence="12" type="ORF">F503_07426</name>
</gene>
<comment type="similarity">
    <text evidence="2 10">Belongs to the RRP36 family.</text>
</comment>
<keyword evidence="13" id="KW-1185">Reference proteome</keyword>
<dbReference type="Pfam" id="PF06102">
    <property type="entry name" value="RRP36"/>
    <property type="match status" value="1"/>
</dbReference>
<dbReference type="GO" id="GO:0030686">
    <property type="term" value="C:90S preribosome"/>
    <property type="evidence" value="ECO:0007669"/>
    <property type="project" value="TreeGrafter"/>
</dbReference>
<keyword evidence="4 10" id="KW-0690">Ribosome biogenesis</keyword>
<comment type="function">
    <text evidence="9 10">Component of the 90S pre-ribosome involved in the maturation of rRNAs. Required for early cleavages of the pre-RNAs in the 40S ribosomal subunit maturation pathway.</text>
</comment>
<feature type="compositionally biased region" description="Low complexity" evidence="11">
    <location>
        <begin position="119"/>
        <end position="128"/>
    </location>
</feature>
<dbReference type="eggNOG" id="KOG3190">
    <property type="taxonomic scope" value="Eukaryota"/>
</dbReference>
<evidence type="ECO:0000256" key="4">
    <source>
        <dbReference type="ARBA" id="ARBA00022517"/>
    </source>
</evidence>
<feature type="compositionally biased region" description="Basic and acidic residues" evidence="11">
    <location>
        <begin position="136"/>
        <end position="151"/>
    </location>
</feature>
<evidence type="ECO:0000313" key="13">
    <source>
        <dbReference type="Proteomes" id="UP000016923"/>
    </source>
</evidence>
<keyword evidence="8 10" id="KW-0687">Ribonucleoprotein</keyword>
<protein>
    <recommendedName>
        <fullName evidence="10">rRNA biogenesis protein RRP36</fullName>
    </recommendedName>
</protein>
<feature type="compositionally biased region" description="Basic and acidic residues" evidence="11">
    <location>
        <begin position="282"/>
        <end position="329"/>
    </location>
</feature>
<dbReference type="AlphaFoldDB" id="S3D885"/>
<comment type="subunit">
    <text evidence="3 10">Associates with 90S and pre-40S pre-ribosomal particles.</text>
</comment>
<evidence type="ECO:0000256" key="3">
    <source>
        <dbReference type="ARBA" id="ARBA00011167"/>
    </source>
</evidence>
<feature type="compositionally biased region" description="Acidic residues" evidence="11">
    <location>
        <begin position="54"/>
        <end position="87"/>
    </location>
</feature>
<keyword evidence="5 10" id="KW-0698">rRNA processing</keyword>
<feature type="region of interest" description="Disordered" evidence="11">
    <location>
        <begin position="1"/>
        <end position="167"/>
    </location>
</feature>
<dbReference type="PANTHER" id="PTHR21738:SF0">
    <property type="entry name" value="RIBOSOMAL RNA PROCESSING PROTEIN 36 HOMOLOG"/>
    <property type="match status" value="1"/>
</dbReference>
<dbReference type="EMBL" id="KE148147">
    <property type="protein sequence ID" value="EPE09650.1"/>
    <property type="molecule type" value="Genomic_DNA"/>
</dbReference>
<feature type="compositionally biased region" description="Basic and acidic residues" evidence="11">
    <location>
        <begin position="371"/>
        <end position="385"/>
    </location>
</feature>
<evidence type="ECO:0000256" key="8">
    <source>
        <dbReference type="ARBA" id="ARBA00023274"/>
    </source>
</evidence>
<proteinExistence type="inferred from homology"/>
<evidence type="ECO:0000256" key="11">
    <source>
        <dbReference type="SAM" id="MobiDB-lite"/>
    </source>
</evidence>
<dbReference type="VEuPathDB" id="FungiDB:F503_07426"/>
<dbReference type="GO" id="GO:0005730">
    <property type="term" value="C:nucleolus"/>
    <property type="evidence" value="ECO:0007669"/>
    <property type="project" value="UniProtKB-SubCell"/>
</dbReference>
<organism evidence="12 13">
    <name type="scientific">Ophiostoma piceae (strain UAMH 11346)</name>
    <name type="common">Sap stain fungus</name>
    <dbReference type="NCBI Taxonomy" id="1262450"/>
    <lineage>
        <taxon>Eukaryota</taxon>
        <taxon>Fungi</taxon>
        <taxon>Dikarya</taxon>
        <taxon>Ascomycota</taxon>
        <taxon>Pezizomycotina</taxon>
        <taxon>Sordariomycetes</taxon>
        <taxon>Sordariomycetidae</taxon>
        <taxon>Ophiostomatales</taxon>
        <taxon>Ophiostomataceae</taxon>
        <taxon>Ophiostoma</taxon>
    </lineage>
</organism>
<evidence type="ECO:0000256" key="6">
    <source>
        <dbReference type="ARBA" id="ARBA00023054"/>
    </source>
</evidence>
<dbReference type="OMA" id="HMKSKQR"/>
<feature type="region of interest" description="Disordered" evidence="11">
    <location>
        <begin position="357"/>
        <end position="385"/>
    </location>
</feature>